<feature type="non-terminal residue" evidence="4">
    <location>
        <position position="1"/>
    </location>
</feature>
<dbReference type="PANTHER" id="PTHR46484">
    <property type="entry name" value="SI:CH211-171H4.5-RELATED"/>
    <property type="match status" value="1"/>
</dbReference>
<dbReference type="OrthoDB" id="10039395at2759"/>
<keyword evidence="1" id="KW-1133">Transmembrane helix</keyword>
<reference evidence="4 5" key="1">
    <citation type="journal article" date="2021" name="Cell">
        <title>Tracing the genetic footprints of vertebrate landing in non-teleost ray-finned fishes.</title>
        <authorList>
            <person name="Bi X."/>
            <person name="Wang K."/>
            <person name="Yang L."/>
            <person name="Pan H."/>
            <person name="Jiang H."/>
            <person name="Wei Q."/>
            <person name="Fang M."/>
            <person name="Yu H."/>
            <person name="Zhu C."/>
            <person name="Cai Y."/>
            <person name="He Y."/>
            <person name="Gan X."/>
            <person name="Zeng H."/>
            <person name="Yu D."/>
            <person name="Zhu Y."/>
            <person name="Jiang H."/>
            <person name="Qiu Q."/>
            <person name="Yang H."/>
            <person name="Zhang Y.E."/>
            <person name="Wang W."/>
            <person name="Zhu M."/>
            <person name="He S."/>
            <person name="Zhang G."/>
        </authorList>
    </citation>
    <scope>NUCLEOTIDE SEQUENCE [LARGE SCALE GENOMIC DNA]</scope>
    <source>
        <strain evidence="4">Bchr_013</strain>
    </source>
</reference>
<dbReference type="Gene3D" id="2.60.40.10">
    <property type="entry name" value="Immunoglobulins"/>
    <property type="match status" value="3"/>
</dbReference>
<feature type="domain" description="Ig-like" evidence="3">
    <location>
        <begin position="142"/>
        <end position="236"/>
    </location>
</feature>
<dbReference type="Proteomes" id="UP000886611">
    <property type="component" value="Unassembled WGS sequence"/>
</dbReference>
<evidence type="ECO:0000313" key="4">
    <source>
        <dbReference type="EMBL" id="KAG2470392.1"/>
    </source>
</evidence>
<protein>
    <submittedName>
        <fullName evidence="4">SIGL5 protein</fullName>
    </submittedName>
</protein>
<evidence type="ECO:0000256" key="1">
    <source>
        <dbReference type="SAM" id="Phobius"/>
    </source>
</evidence>
<keyword evidence="2" id="KW-0732">Signal</keyword>
<organism evidence="4 5">
    <name type="scientific">Polypterus senegalus</name>
    <name type="common">Senegal bichir</name>
    <dbReference type="NCBI Taxonomy" id="55291"/>
    <lineage>
        <taxon>Eukaryota</taxon>
        <taxon>Metazoa</taxon>
        <taxon>Chordata</taxon>
        <taxon>Craniata</taxon>
        <taxon>Vertebrata</taxon>
        <taxon>Euteleostomi</taxon>
        <taxon>Actinopterygii</taxon>
        <taxon>Polypteriformes</taxon>
        <taxon>Polypteridae</taxon>
        <taxon>Polypterus</taxon>
    </lineage>
</organism>
<keyword evidence="5" id="KW-1185">Reference proteome</keyword>
<sequence>MGTLLWTTFCWAALQGLLKGGLCKQPFSVPDSVAALEGSCVVIPCTFYVPSGQKARVEVAWFAEVQKRKFFVKSSTYKVYDSLDVSSVHSNFRERATLVGNLTAGNCSLMIKKVKSGEINKMYLVDKNGNRSSTIAFETRGPLVKPLISHRGPVREGQRVTVSCMVEHTCPGHPPVIEWKQVTGRVTQEHTELSNGNWTMTSSMTFTASYKDTSVECQVTFDGEVKVIGVQKINVTYAPKNIKIEVSPENVKEGDKVNVFCSDNANPPSFLHTLHMAQGNKTITYRNSSVSRFANVSRGTHFYCTVQNSIGQTRSEPKAISIQYKPEISPGSKCHVMSGKVACQCVVDSYPVASLHWDVHGRIQNQTFHFGNSTAGNVVTGSLDGPWSPELNVTCAATNLHGTAVMQMLFVHEQTDTWKVILAVAGVLSFIFIVIIIITVTVCCKRQKRASYVVHNPIPYPLYDNNLYQDRDPLYMNCVEANPVYTNGRFDTLYENCTPCFVRTTQQRQAFRKNRHLRQLAEIRILPTECPVYLEILP</sequence>
<dbReference type="InterPro" id="IPR013783">
    <property type="entry name" value="Ig-like_fold"/>
</dbReference>
<dbReference type="PROSITE" id="PS50835">
    <property type="entry name" value="IG_LIKE"/>
    <property type="match status" value="1"/>
</dbReference>
<dbReference type="AlphaFoldDB" id="A0A8X7XLZ1"/>
<gene>
    <name evidence="4" type="primary">Siglec5</name>
    <name evidence="4" type="ORF">GTO96_0006613</name>
</gene>
<name>A0A8X7XLZ1_POLSE</name>
<evidence type="ECO:0000313" key="5">
    <source>
        <dbReference type="Proteomes" id="UP000886611"/>
    </source>
</evidence>
<dbReference type="EMBL" id="JAATIS010000094">
    <property type="protein sequence ID" value="KAG2470392.1"/>
    <property type="molecule type" value="Genomic_DNA"/>
</dbReference>
<comment type="caution">
    <text evidence="4">The sequence shown here is derived from an EMBL/GenBank/DDBJ whole genome shotgun (WGS) entry which is preliminary data.</text>
</comment>
<feature type="transmembrane region" description="Helical" evidence="1">
    <location>
        <begin position="420"/>
        <end position="443"/>
    </location>
</feature>
<dbReference type="SUPFAM" id="SSF48726">
    <property type="entry name" value="Immunoglobulin"/>
    <property type="match status" value="3"/>
</dbReference>
<feature type="signal peptide" evidence="2">
    <location>
        <begin position="1"/>
        <end position="23"/>
    </location>
</feature>
<feature type="chain" id="PRO_5036455365" evidence="2">
    <location>
        <begin position="24"/>
        <end position="538"/>
    </location>
</feature>
<feature type="non-terminal residue" evidence="4">
    <location>
        <position position="538"/>
    </location>
</feature>
<accession>A0A8X7XLZ1</accession>
<keyword evidence="1" id="KW-0812">Transmembrane</keyword>
<dbReference type="InterPro" id="IPR036179">
    <property type="entry name" value="Ig-like_dom_sf"/>
</dbReference>
<evidence type="ECO:0000259" key="3">
    <source>
        <dbReference type="PROSITE" id="PS50835"/>
    </source>
</evidence>
<dbReference type="InterPro" id="IPR007110">
    <property type="entry name" value="Ig-like_dom"/>
</dbReference>
<proteinExistence type="predicted"/>
<keyword evidence="1" id="KW-0472">Membrane</keyword>
<evidence type="ECO:0000256" key="2">
    <source>
        <dbReference type="SAM" id="SignalP"/>
    </source>
</evidence>
<dbReference type="PANTHER" id="PTHR46484:SF3">
    <property type="entry name" value="MYELIN-ASSOCIATED GLYCOPROTEIN-LIKE"/>
    <property type="match status" value="1"/>
</dbReference>